<dbReference type="InterPro" id="IPR003097">
    <property type="entry name" value="CysJ-like_FAD-binding"/>
</dbReference>
<dbReference type="GO" id="GO:0010181">
    <property type="term" value="F:FMN binding"/>
    <property type="evidence" value="ECO:0007669"/>
    <property type="project" value="TreeGrafter"/>
</dbReference>
<evidence type="ECO:0000313" key="20">
    <source>
        <dbReference type="Proteomes" id="UP000249130"/>
    </source>
</evidence>
<evidence type="ECO:0000256" key="3">
    <source>
        <dbReference type="ARBA" id="ARBA00012604"/>
    </source>
</evidence>
<evidence type="ECO:0000256" key="15">
    <source>
        <dbReference type="ARBA" id="ARBA00052219"/>
    </source>
</evidence>
<dbReference type="Gene3D" id="2.40.30.10">
    <property type="entry name" value="Translation factors"/>
    <property type="match status" value="1"/>
</dbReference>
<evidence type="ECO:0000256" key="4">
    <source>
        <dbReference type="ARBA" id="ARBA00022485"/>
    </source>
</evidence>
<keyword evidence="12" id="KW-0408">Iron</keyword>
<dbReference type="GO" id="GO:0046872">
    <property type="term" value="F:metal ion binding"/>
    <property type="evidence" value="ECO:0007669"/>
    <property type="project" value="UniProtKB-KW"/>
</dbReference>
<evidence type="ECO:0000256" key="13">
    <source>
        <dbReference type="ARBA" id="ARBA00023014"/>
    </source>
</evidence>
<evidence type="ECO:0000259" key="17">
    <source>
        <dbReference type="PROSITE" id="PS51384"/>
    </source>
</evidence>
<dbReference type="InterPro" id="IPR007202">
    <property type="entry name" value="4Fe-4S_dom"/>
</dbReference>
<evidence type="ECO:0000256" key="6">
    <source>
        <dbReference type="ARBA" id="ARBA00022643"/>
    </source>
</evidence>
<dbReference type="PRINTS" id="PR00371">
    <property type="entry name" value="FPNCR"/>
</dbReference>
<dbReference type="PANTHER" id="PTHR19384">
    <property type="entry name" value="NITRIC OXIDE SYNTHASE-RELATED"/>
    <property type="match status" value="1"/>
</dbReference>
<dbReference type="Gene3D" id="3.40.50.80">
    <property type="entry name" value="Nucleotide-binding domain of ferredoxin-NADP reductase (FNR) module"/>
    <property type="match status" value="1"/>
</dbReference>
<dbReference type="Gene3D" id="1.20.990.10">
    <property type="entry name" value="NADPH-cytochrome p450 Reductase, Chain A, domain 3"/>
    <property type="match status" value="1"/>
</dbReference>
<dbReference type="Gene3D" id="1.10.15.40">
    <property type="entry name" value="Electron transport complex subunit B, putative Fe-S cluster"/>
    <property type="match status" value="1"/>
</dbReference>
<dbReference type="InterPro" id="IPR017927">
    <property type="entry name" value="FAD-bd_FR_type"/>
</dbReference>
<keyword evidence="13" id="KW-0411">Iron-sulfur</keyword>
<evidence type="ECO:0000259" key="18">
    <source>
        <dbReference type="PROSITE" id="PS51656"/>
    </source>
</evidence>
<evidence type="ECO:0000313" key="19">
    <source>
        <dbReference type="EMBL" id="RAI41035.1"/>
    </source>
</evidence>
<keyword evidence="4" id="KW-0004">4Fe-4S</keyword>
<evidence type="ECO:0000256" key="16">
    <source>
        <dbReference type="SAM" id="MobiDB-lite"/>
    </source>
</evidence>
<evidence type="ECO:0000256" key="10">
    <source>
        <dbReference type="ARBA" id="ARBA00022982"/>
    </source>
</evidence>
<dbReference type="InterPro" id="IPR001709">
    <property type="entry name" value="Flavoprot_Pyr_Nucl_cyt_Rdtase"/>
</dbReference>
<dbReference type="InterPro" id="IPR023173">
    <property type="entry name" value="NADPH_Cyt_P450_Rdtase_alpha"/>
</dbReference>
<comment type="cofactor">
    <cofactor evidence="1">
        <name>FMN</name>
        <dbReference type="ChEBI" id="CHEBI:58210"/>
    </cofactor>
</comment>
<dbReference type="FunFam" id="3.40.50.80:FF:000001">
    <property type="entry name" value="NADPH--cytochrome P450 reductase 1"/>
    <property type="match status" value="1"/>
</dbReference>
<dbReference type="EMBL" id="NPEX01000206">
    <property type="protein sequence ID" value="RAI41035.1"/>
    <property type="molecule type" value="Genomic_DNA"/>
</dbReference>
<accession>A0A327KUC1</accession>
<keyword evidence="11 19" id="KW-0560">Oxidoreductase</keyword>
<comment type="caution">
    <text evidence="19">The sequence shown here is derived from an EMBL/GenBank/DDBJ whole genome shotgun (WGS) entry which is preliminary data.</text>
</comment>
<evidence type="ECO:0000256" key="14">
    <source>
        <dbReference type="ARBA" id="ARBA00023192"/>
    </source>
</evidence>
<feature type="domain" description="FAD-binding FR-type" evidence="17">
    <location>
        <begin position="171"/>
        <end position="383"/>
    </location>
</feature>
<keyword evidence="20" id="KW-1185">Reference proteome</keyword>
<evidence type="ECO:0000256" key="9">
    <source>
        <dbReference type="ARBA" id="ARBA00022857"/>
    </source>
</evidence>
<dbReference type="Pfam" id="PF00667">
    <property type="entry name" value="FAD_binding_1"/>
    <property type="match status" value="2"/>
</dbReference>
<comment type="cofactor">
    <cofactor evidence="2">
        <name>FAD</name>
        <dbReference type="ChEBI" id="CHEBI:57692"/>
    </cofactor>
</comment>
<dbReference type="CDD" id="cd06199">
    <property type="entry name" value="SiR"/>
    <property type="match status" value="1"/>
</dbReference>
<dbReference type="InterPro" id="IPR001433">
    <property type="entry name" value="OxRdtase_FAD/NAD-bd"/>
</dbReference>
<keyword evidence="9" id="KW-0521">NADP</keyword>
<dbReference type="Pfam" id="PF00175">
    <property type="entry name" value="NAD_binding_1"/>
    <property type="match status" value="1"/>
</dbReference>
<evidence type="ECO:0000256" key="11">
    <source>
        <dbReference type="ARBA" id="ARBA00023002"/>
    </source>
</evidence>
<keyword evidence="10" id="KW-0813">Transport</keyword>
<dbReference type="GO" id="GO:0005829">
    <property type="term" value="C:cytosol"/>
    <property type="evidence" value="ECO:0007669"/>
    <property type="project" value="TreeGrafter"/>
</dbReference>
<proteinExistence type="predicted"/>
<dbReference type="PROSITE" id="PS51656">
    <property type="entry name" value="4FE4S"/>
    <property type="match status" value="1"/>
</dbReference>
<dbReference type="GO" id="GO:0051539">
    <property type="term" value="F:4 iron, 4 sulfur cluster binding"/>
    <property type="evidence" value="ECO:0007669"/>
    <property type="project" value="UniProtKB-KW"/>
</dbReference>
<keyword evidence="10" id="KW-0249">Electron transport</keyword>
<dbReference type="AlphaFoldDB" id="A0A327KUC1"/>
<dbReference type="GO" id="GO:0004783">
    <property type="term" value="F:sulfite reductase (NADPH) activity"/>
    <property type="evidence" value="ECO:0007669"/>
    <property type="project" value="UniProtKB-EC"/>
</dbReference>
<dbReference type="Proteomes" id="UP000249130">
    <property type="component" value="Unassembled WGS sequence"/>
</dbReference>
<dbReference type="SUPFAM" id="SSF52343">
    <property type="entry name" value="Ferredoxin reductase-like, C-terminal NADP-linked domain"/>
    <property type="match status" value="1"/>
</dbReference>
<keyword evidence="5" id="KW-0285">Flavoprotein</keyword>
<sequence>MNASVQPPSCFVLPETAPFSPEQRAWLGSFFAALAAPGTAPVPVDAPAGASGAASESGLADNDDAPWHDPAMPLAERQALAAERPIAPRLMAAMAQQDCGQCGYTCAAYANALATGAEARLNLCAPGGKETFRAVKALAGEIGADAPAPSIAPALGEASPAPAAERGYSREAPVEAVFVGRRRLNGAGSEKETFHIELDLSDTGVTYTVGDSLGVFATNAPGLVDAVIAQLGARPEGLVGGKPLHQVLSREVSLGAAPDALFQLFSYVTGGALRQKARALAAGEDPDGDAAHLDVLGALIKFGVRPSAEAFVEALDPLQPRLYSISSSPKANPGRVSLTVDAVRYTINRRGRFGVASTYLGERVPAGTRVLVYVQRAHGFGVPENPETPLIMVGPGTGIAPFRAFLQERAATQAPGKNWLFFGHQRRDCDFFYESELNALKSAGVLTRLSLAWSRDGTEKFYVQDRMRELGAELFAWLEQGAHLAVCGDAKRMAKDVERALVDIVEQHGGRSADAAVAYVAALKKAGRYQADVY</sequence>
<feature type="compositionally biased region" description="Low complexity" evidence="16">
    <location>
        <begin position="46"/>
        <end position="60"/>
    </location>
</feature>
<dbReference type="EC" id="1.8.1.2" evidence="3"/>
<keyword evidence="14" id="KW-0028">Amino-acid biosynthesis</keyword>
<feature type="domain" description="4Fe-4S" evidence="18">
    <location>
        <begin position="82"/>
        <end position="141"/>
    </location>
</feature>
<evidence type="ECO:0000256" key="1">
    <source>
        <dbReference type="ARBA" id="ARBA00001917"/>
    </source>
</evidence>
<dbReference type="InterPro" id="IPR039261">
    <property type="entry name" value="FNR_nucleotide-bd"/>
</dbReference>
<evidence type="ECO:0000256" key="2">
    <source>
        <dbReference type="ARBA" id="ARBA00001974"/>
    </source>
</evidence>
<dbReference type="PROSITE" id="PS51384">
    <property type="entry name" value="FAD_FR"/>
    <property type="match status" value="1"/>
</dbReference>
<keyword evidence="7" id="KW-0479">Metal-binding</keyword>
<feature type="region of interest" description="Disordered" evidence="16">
    <location>
        <begin position="46"/>
        <end position="70"/>
    </location>
</feature>
<evidence type="ECO:0000256" key="12">
    <source>
        <dbReference type="ARBA" id="ARBA00023004"/>
    </source>
</evidence>
<dbReference type="InterPro" id="IPR017938">
    <property type="entry name" value="Riboflavin_synthase-like_b-brl"/>
</dbReference>
<dbReference type="OrthoDB" id="9816402at2"/>
<name>A0A327KUC1_9BRAD</name>
<gene>
    <name evidence="19" type="ORF">CH341_22545</name>
</gene>
<dbReference type="PANTHER" id="PTHR19384:SF128">
    <property type="entry name" value="NADPH OXIDOREDUCTASE A"/>
    <property type="match status" value="1"/>
</dbReference>
<evidence type="ECO:0000256" key="5">
    <source>
        <dbReference type="ARBA" id="ARBA00022630"/>
    </source>
</evidence>
<organism evidence="19 20">
    <name type="scientific">Rhodoplanes roseus</name>
    <dbReference type="NCBI Taxonomy" id="29409"/>
    <lineage>
        <taxon>Bacteria</taxon>
        <taxon>Pseudomonadati</taxon>
        <taxon>Pseudomonadota</taxon>
        <taxon>Alphaproteobacteria</taxon>
        <taxon>Hyphomicrobiales</taxon>
        <taxon>Nitrobacteraceae</taxon>
        <taxon>Rhodoplanes</taxon>
    </lineage>
</organism>
<reference evidence="19 20" key="1">
    <citation type="submission" date="2017-07" db="EMBL/GenBank/DDBJ databases">
        <title>Draft Genome Sequences of Select Purple Nonsulfur Bacteria.</title>
        <authorList>
            <person name="Lasarre B."/>
            <person name="Mckinlay J.B."/>
        </authorList>
    </citation>
    <scope>NUCLEOTIDE SEQUENCE [LARGE SCALE GENOMIC DNA]</scope>
    <source>
        <strain evidence="19 20">DSM 5909</strain>
    </source>
</reference>
<evidence type="ECO:0000256" key="7">
    <source>
        <dbReference type="ARBA" id="ARBA00022723"/>
    </source>
</evidence>
<dbReference type="GO" id="GO:0019344">
    <property type="term" value="P:cysteine biosynthetic process"/>
    <property type="evidence" value="ECO:0007669"/>
    <property type="project" value="UniProtKB-KW"/>
</dbReference>
<dbReference type="RefSeq" id="WP_111421257.1">
    <property type="nucleotide sequence ID" value="NZ_NPEX01000206.1"/>
</dbReference>
<keyword evidence="6" id="KW-0288">FMN</keyword>
<evidence type="ECO:0000256" key="8">
    <source>
        <dbReference type="ARBA" id="ARBA00022827"/>
    </source>
</evidence>
<protein>
    <recommendedName>
        <fullName evidence="3">assimilatory sulfite reductase (NADPH)</fullName>
        <ecNumber evidence="3">1.8.1.2</ecNumber>
    </recommendedName>
</protein>
<dbReference type="GO" id="GO:0050660">
    <property type="term" value="F:flavin adenine dinucleotide binding"/>
    <property type="evidence" value="ECO:0007669"/>
    <property type="project" value="TreeGrafter"/>
</dbReference>
<keyword evidence="14" id="KW-0198">Cysteine biosynthesis</keyword>
<keyword evidence="8" id="KW-0274">FAD</keyword>
<comment type="catalytic activity">
    <reaction evidence="15">
        <text>hydrogen sulfide + 3 NADP(+) + 3 H2O = sulfite + 3 NADPH + 4 H(+)</text>
        <dbReference type="Rhea" id="RHEA:13801"/>
        <dbReference type="ChEBI" id="CHEBI:15377"/>
        <dbReference type="ChEBI" id="CHEBI:15378"/>
        <dbReference type="ChEBI" id="CHEBI:17359"/>
        <dbReference type="ChEBI" id="CHEBI:29919"/>
        <dbReference type="ChEBI" id="CHEBI:57783"/>
        <dbReference type="ChEBI" id="CHEBI:58349"/>
        <dbReference type="EC" id="1.8.1.2"/>
    </reaction>
</comment>
<dbReference type="NCBIfam" id="NF004859">
    <property type="entry name" value="PRK06214.1"/>
    <property type="match status" value="1"/>
</dbReference>
<dbReference type="SUPFAM" id="SSF63380">
    <property type="entry name" value="Riboflavin synthase domain-like"/>
    <property type="match status" value="1"/>
</dbReference>